<dbReference type="Proteomes" id="UP000000254">
    <property type="component" value="Chromosome"/>
</dbReference>
<dbReference type="GeneID" id="4907926"/>
<keyword evidence="1" id="KW-0862">Zinc</keyword>
<dbReference type="GO" id="GO:0006368">
    <property type="term" value="P:transcription elongation by RNA polymerase II"/>
    <property type="evidence" value="ECO:0007669"/>
    <property type="project" value="TreeGrafter"/>
</dbReference>
<evidence type="ECO:0008006" key="4">
    <source>
        <dbReference type="Google" id="ProtNLM"/>
    </source>
</evidence>
<dbReference type="eggNOG" id="arCOG04136">
    <property type="taxonomic scope" value="Archaea"/>
</dbReference>
<dbReference type="HOGENOM" id="CLU_165872_0_0_2"/>
<dbReference type="NCBIfam" id="NF011482">
    <property type="entry name" value="PRK14892.1"/>
    <property type="match status" value="1"/>
</dbReference>
<dbReference type="AlphaFoldDB" id="A3DN80"/>
<organism evidence="2 3">
    <name type="scientific">Staphylothermus marinus (strain ATCC 43588 / DSM 3639 / JCM 9404 / F1)</name>
    <dbReference type="NCBI Taxonomy" id="399550"/>
    <lineage>
        <taxon>Archaea</taxon>
        <taxon>Thermoproteota</taxon>
        <taxon>Thermoprotei</taxon>
        <taxon>Desulfurococcales</taxon>
        <taxon>Desulfurococcaceae</taxon>
        <taxon>Staphylothermus</taxon>
    </lineage>
</organism>
<proteinExistence type="predicted"/>
<sequence length="105" mass="12075">MGRRRKKYRKPIRKVRKIPKIFQCPNCGSKTLTIRLEKLNIPGYKKAIITCGTCGLHAEMQVPELYGPLDVYAKFIDAFEEGNIEVEFRKKSEEEEVGEIVGESE</sequence>
<dbReference type="InterPro" id="IPR038567">
    <property type="entry name" value="T_Elf1_sf"/>
</dbReference>
<dbReference type="InterPro" id="IPR007808">
    <property type="entry name" value="Elf1"/>
</dbReference>
<dbReference type="Pfam" id="PF05129">
    <property type="entry name" value="Zn_ribbon_Elf1"/>
    <property type="match status" value="1"/>
</dbReference>
<evidence type="ECO:0000313" key="2">
    <source>
        <dbReference type="EMBL" id="ABN70090.1"/>
    </source>
</evidence>
<dbReference type="SUPFAM" id="SSF57783">
    <property type="entry name" value="Zinc beta-ribbon"/>
    <property type="match status" value="1"/>
</dbReference>
<dbReference type="STRING" id="399550.Smar_0992"/>
<accession>A3DN80</accession>
<dbReference type="KEGG" id="smr:Smar_0992"/>
<reference evidence="3" key="1">
    <citation type="journal article" date="2009" name="BMC Genomics">
        <title>The complete genome sequence of Staphylothermus marinus reveals differences in sulfur metabolism among heterotrophic Crenarchaeota.</title>
        <authorList>
            <person name="Anderson I.J."/>
            <person name="Dharmarajan L."/>
            <person name="Rodriguez J."/>
            <person name="Hooper S."/>
            <person name="Porat I."/>
            <person name="Ulrich L.E."/>
            <person name="Elkins J.G."/>
            <person name="Mavromatis K."/>
            <person name="Sun H."/>
            <person name="Land M."/>
            <person name="Lapidus A."/>
            <person name="Lucas S."/>
            <person name="Barry K."/>
            <person name="Huber H."/>
            <person name="Zhulin I.B."/>
            <person name="Whitman W.B."/>
            <person name="Mukhopadhyay B."/>
            <person name="Woese C."/>
            <person name="Bristow J."/>
            <person name="Kyrpides N."/>
        </authorList>
    </citation>
    <scope>NUCLEOTIDE SEQUENCE [LARGE SCALE GENOMIC DNA]</scope>
    <source>
        <strain evidence="3">ATCC 43588 / DSM 3639 / JCM 9404 / F1</strain>
    </source>
</reference>
<reference evidence="2 3" key="2">
    <citation type="journal article" date="2009" name="Stand. Genomic Sci.">
        <title>Complete genome sequence of Staphylothermus marinus Stetter and Fiala 1986 type strain F1.</title>
        <authorList>
            <person name="Anderson I.J."/>
            <person name="Sun H."/>
            <person name="Lapidus A."/>
            <person name="Copeland A."/>
            <person name="Glavina Del Rio T."/>
            <person name="Tice H."/>
            <person name="Dalin E."/>
            <person name="Lucas S."/>
            <person name="Barry K."/>
            <person name="Land M."/>
            <person name="Richardson P."/>
            <person name="Huber H."/>
            <person name="Kyrpides N.C."/>
        </authorList>
    </citation>
    <scope>NUCLEOTIDE SEQUENCE [LARGE SCALE GENOMIC DNA]</scope>
    <source>
        <strain evidence="3">ATCC 43588 / DSM 3639 / JCM 9404 / F1</strain>
    </source>
</reference>
<dbReference type="OrthoDB" id="15334at2157"/>
<evidence type="ECO:0000256" key="1">
    <source>
        <dbReference type="ARBA" id="ARBA00022833"/>
    </source>
</evidence>
<dbReference type="EMBL" id="CP000575">
    <property type="protein sequence ID" value="ABN70090.1"/>
    <property type="molecule type" value="Genomic_DNA"/>
</dbReference>
<dbReference type="RefSeq" id="WP_011839281.1">
    <property type="nucleotide sequence ID" value="NC_009033.1"/>
</dbReference>
<evidence type="ECO:0000313" key="3">
    <source>
        <dbReference type="Proteomes" id="UP000000254"/>
    </source>
</evidence>
<gene>
    <name evidence="2" type="ordered locus">Smar_0992</name>
</gene>
<protein>
    <recommendedName>
        <fullName evidence="4">Transcription elongation factor</fullName>
    </recommendedName>
</protein>
<dbReference type="PANTHER" id="PTHR20934:SF0">
    <property type="entry name" value="TRANSCRIPTION ELONGATION FACTOR 1 HOMOLOG"/>
    <property type="match status" value="1"/>
</dbReference>
<dbReference type="PANTHER" id="PTHR20934">
    <property type="entry name" value="TRANSCRIPTION ELONGATION FACTOR 1 HOMOLOG"/>
    <property type="match status" value="1"/>
</dbReference>
<dbReference type="Gene3D" id="2.20.25.190">
    <property type="match status" value="1"/>
</dbReference>
<name>A3DN80_STAMF</name>
<keyword evidence="3" id="KW-1185">Reference proteome</keyword>